<dbReference type="InterPro" id="IPR005467">
    <property type="entry name" value="His_kinase_dom"/>
</dbReference>
<evidence type="ECO:0000256" key="4">
    <source>
        <dbReference type="ARBA" id="ARBA00022500"/>
    </source>
</evidence>
<feature type="modified residue" description="Phosphohistidine" evidence="11">
    <location>
        <position position="47"/>
    </location>
</feature>
<organism evidence="16 17">
    <name type="scientific">Peptoclostridium acidaminophilum DSM 3953</name>
    <dbReference type="NCBI Taxonomy" id="1286171"/>
    <lineage>
        <taxon>Bacteria</taxon>
        <taxon>Bacillati</taxon>
        <taxon>Bacillota</taxon>
        <taxon>Clostridia</taxon>
        <taxon>Peptostreptococcales</taxon>
        <taxon>Peptoclostridiaceae</taxon>
        <taxon>Peptoclostridium</taxon>
    </lineage>
</organism>
<keyword evidence="4" id="KW-0145">Chemotaxis</keyword>
<dbReference type="FunFam" id="3.30.565.10:FF:000016">
    <property type="entry name" value="Chemotaxis protein CheA, putative"/>
    <property type="match status" value="1"/>
</dbReference>
<evidence type="ECO:0000256" key="1">
    <source>
        <dbReference type="ARBA" id="ARBA00000085"/>
    </source>
</evidence>
<name>W8TFQ0_PEPAC</name>
<dbReference type="Pfam" id="PF02895">
    <property type="entry name" value="H-kinase_dim"/>
    <property type="match status" value="1"/>
</dbReference>
<dbReference type="EMBL" id="CP007452">
    <property type="protein sequence ID" value="AHM56638.1"/>
    <property type="molecule type" value="Genomic_DNA"/>
</dbReference>
<dbReference type="Pfam" id="PF07194">
    <property type="entry name" value="P2"/>
    <property type="match status" value="1"/>
</dbReference>
<dbReference type="InterPro" id="IPR004358">
    <property type="entry name" value="Sig_transdc_His_kin-like_C"/>
</dbReference>
<dbReference type="InterPro" id="IPR036641">
    <property type="entry name" value="HPT_dom_sf"/>
</dbReference>
<dbReference type="InterPro" id="IPR036097">
    <property type="entry name" value="HisK_dim/P_sf"/>
</dbReference>
<dbReference type="PROSITE" id="PS50109">
    <property type="entry name" value="HIS_KIN"/>
    <property type="match status" value="1"/>
</dbReference>
<dbReference type="SUPFAM" id="SSF47226">
    <property type="entry name" value="Histidine-containing phosphotransfer domain, HPT domain"/>
    <property type="match status" value="1"/>
</dbReference>
<keyword evidence="12" id="KW-0175">Coiled coil</keyword>
<dbReference type="Pfam" id="PF01584">
    <property type="entry name" value="CheW"/>
    <property type="match status" value="1"/>
</dbReference>
<feature type="domain" description="HPt" evidence="15">
    <location>
        <begin position="1"/>
        <end position="104"/>
    </location>
</feature>
<keyword evidence="9" id="KW-0067">ATP-binding</keyword>
<dbReference type="Gene3D" id="1.20.120.160">
    <property type="entry name" value="HPT domain"/>
    <property type="match status" value="1"/>
</dbReference>
<evidence type="ECO:0000256" key="3">
    <source>
        <dbReference type="ARBA" id="ARBA00021495"/>
    </source>
</evidence>
<dbReference type="Gene3D" id="3.30.70.1110">
    <property type="entry name" value="Histidine kinase CheA-like, P2 response regulator-binding domain"/>
    <property type="match status" value="1"/>
</dbReference>
<dbReference type="SMART" id="SM01231">
    <property type="entry name" value="H-kinase_dim"/>
    <property type="match status" value="1"/>
</dbReference>
<dbReference type="SUPFAM" id="SSF55874">
    <property type="entry name" value="ATPase domain of HSP90 chaperone/DNA topoisomerase II/histidine kinase"/>
    <property type="match status" value="1"/>
</dbReference>
<dbReference type="PRINTS" id="PR00344">
    <property type="entry name" value="BCTRLSENSOR"/>
</dbReference>
<dbReference type="RefSeq" id="WP_025435623.1">
    <property type="nucleotide sequence ID" value="NZ_CP007452.1"/>
</dbReference>
<dbReference type="HOGENOM" id="CLU_000650_3_6_9"/>
<keyword evidence="6 16" id="KW-0808">Transferase</keyword>
<dbReference type="Gene3D" id="1.10.287.560">
    <property type="entry name" value="Histidine kinase CheA-like, homodimeric domain"/>
    <property type="match status" value="1"/>
</dbReference>
<dbReference type="Gene3D" id="2.30.30.40">
    <property type="entry name" value="SH3 Domains"/>
    <property type="match status" value="1"/>
</dbReference>
<dbReference type="SUPFAM" id="SSF47384">
    <property type="entry name" value="Homodimeric domain of signal transducing histidine kinase"/>
    <property type="match status" value="1"/>
</dbReference>
<dbReference type="Pfam" id="PF01627">
    <property type="entry name" value="Hpt"/>
    <property type="match status" value="1"/>
</dbReference>
<dbReference type="CDD" id="cd00088">
    <property type="entry name" value="HPT"/>
    <property type="match status" value="1"/>
</dbReference>
<dbReference type="InterPro" id="IPR008207">
    <property type="entry name" value="Sig_transdc_His_kin_Hpt_dom"/>
</dbReference>
<evidence type="ECO:0000256" key="10">
    <source>
        <dbReference type="ARBA" id="ARBA00023012"/>
    </source>
</evidence>
<evidence type="ECO:0000313" key="17">
    <source>
        <dbReference type="Proteomes" id="UP000019591"/>
    </source>
</evidence>
<dbReference type="SMART" id="SM00260">
    <property type="entry name" value="CheW"/>
    <property type="match status" value="1"/>
</dbReference>
<evidence type="ECO:0000256" key="9">
    <source>
        <dbReference type="ARBA" id="ARBA00022840"/>
    </source>
</evidence>
<dbReference type="SUPFAM" id="SSF55052">
    <property type="entry name" value="CheY-binding domain of CheA"/>
    <property type="match status" value="1"/>
</dbReference>
<keyword evidence="8" id="KW-0418">Kinase</keyword>
<dbReference type="SMART" id="SM00387">
    <property type="entry name" value="HATPase_c"/>
    <property type="match status" value="1"/>
</dbReference>
<gene>
    <name evidence="16" type="primary">cheA</name>
    <name evidence="16" type="ORF">EAL2_c13430</name>
</gene>
<dbReference type="CDD" id="cd00731">
    <property type="entry name" value="CheA_reg"/>
    <property type="match status" value="1"/>
</dbReference>
<dbReference type="SMART" id="SM00073">
    <property type="entry name" value="HPT"/>
    <property type="match status" value="1"/>
</dbReference>
<dbReference type="Pfam" id="PF02518">
    <property type="entry name" value="HATPase_c"/>
    <property type="match status" value="1"/>
</dbReference>
<evidence type="ECO:0000256" key="2">
    <source>
        <dbReference type="ARBA" id="ARBA00012438"/>
    </source>
</evidence>
<evidence type="ECO:0000259" key="13">
    <source>
        <dbReference type="PROSITE" id="PS50109"/>
    </source>
</evidence>
<dbReference type="GO" id="GO:0006935">
    <property type="term" value="P:chemotaxis"/>
    <property type="evidence" value="ECO:0007669"/>
    <property type="project" value="UniProtKB-KW"/>
</dbReference>
<dbReference type="GO" id="GO:0005524">
    <property type="term" value="F:ATP binding"/>
    <property type="evidence" value="ECO:0007669"/>
    <property type="project" value="UniProtKB-KW"/>
</dbReference>
<reference evidence="16 17" key="1">
    <citation type="journal article" date="2014" name="Genome Announc.">
        <title>Complete Genome Sequence of Amino Acid-Utilizing Eubacterium acidaminophilum al-2 (DSM 3953).</title>
        <authorList>
            <person name="Poehlein A."/>
            <person name="Andreesen J.R."/>
            <person name="Daniel R."/>
        </authorList>
    </citation>
    <scope>NUCLEOTIDE SEQUENCE [LARGE SCALE GENOMIC DNA]</scope>
    <source>
        <strain evidence="16 17">DSM 3953</strain>
    </source>
</reference>
<dbReference type="eggNOG" id="COG0643">
    <property type="taxonomic scope" value="Bacteria"/>
</dbReference>
<dbReference type="Proteomes" id="UP000019591">
    <property type="component" value="Chromosome"/>
</dbReference>
<evidence type="ECO:0000313" key="16">
    <source>
        <dbReference type="EMBL" id="AHM56638.1"/>
    </source>
</evidence>
<keyword evidence="7" id="KW-0547">Nucleotide-binding</keyword>
<dbReference type="STRING" id="1286171.EAL2_c13430"/>
<dbReference type="InterPro" id="IPR037006">
    <property type="entry name" value="CheA-like_homodim_sf"/>
</dbReference>
<evidence type="ECO:0000256" key="6">
    <source>
        <dbReference type="ARBA" id="ARBA00022679"/>
    </source>
</evidence>
<dbReference type="InterPro" id="IPR036061">
    <property type="entry name" value="CheW-like_dom_sf"/>
</dbReference>
<dbReference type="AlphaFoldDB" id="W8TFQ0"/>
<dbReference type="SUPFAM" id="SSF50341">
    <property type="entry name" value="CheW-like"/>
    <property type="match status" value="1"/>
</dbReference>
<protein>
    <recommendedName>
        <fullName evidence="3">Chemotaxis protein CheA</fullName>
        <ecNumber evidence="2">2.7.13.3</ecNumber>
    </recommendedName>
</protein>
<dbReference type="KEGG" id="eac:EAL2_c13430"/>
<evidence type="ECO:0000259" key="15">
    <source>
        <dbReference type="PROSITE" id="PS50894"/>
    </source>
</evidence>
<feature type="domain" description="Histidine kinase" evidence="13">
    <location>
        <begin position="318"/>
        <end position="568"/>
    </location>
</feature>
<dbReference type="PANTHER" id="PTHR43395:SF1">
    <property type="entry name" value="CHEMOTAXIS PROTEIN CHEA"/>
    <property type="match status" value="1"/>
</dbReference>
<feature type="domain" description="CheW-like" evidence="14">
    <location>
        <begin position="570"/>
        <end position="700"/>
    </location>
</feature>
<evidence type="ECO:0000256" key="8">
    <source>
        <dbReference type="ARBA" id="ARBA00022777"/>
    </source>
</evidence>
<dbReference type="GO" id="GO:0000155">
    <property type="term" value="F:phosphorelay sensor kinase activity"/>
    <property type="evidence" value="ECO:0007669"/>
    <property type="project" value="InterPro"/>
</dbReference>
<evidence type="ECO:0000259" key="14">
    <source>
        <dbReference type="PROSITE" id="PS50851"/>
    </source>
</evidence>
<dbReference type="PROSITE" id="PS50851">
    <property type="entry name" value="CHEW"/>
    <property type="match status" value="1"/>
</dbReference>
<dbReference type="Gene3D" id="3.30.565.10">
    <property type="entry name" value="Histidine kinase-like ATPase, C-terminal domain"/>
    <property type="match status" value="1"/>
</dbReference>
<dbReference type="InterPro" id="IPR004105">
    <property type="entry name" value="CheA-like_dim"/>
</dbReference>
<keyword evidence="17" id="KW-1185">Reference proteome</keyword>
<accession>W8TFQ0</accession>
<dbReference type="InterPro" id="IPR010808">
    <property type="entry name" value="CheA_P2-bd"/>
</dbReference>
<evidence type="ECO:0000256" key="11">
    <source>
        <dbReference type="PROSITE-ProRule" id="PRU00110"/>
    </source>
</evidence>
<dbReference type="InterPro" id="IPR035891">
    <property type="entry name" value="CheY-binding_CheA"/>
</dbReference>
<dbReference type="PATRIC" id="fig|1286171.3.peg.1293"/>
<dbReference type="CDD" id="cd16916">
    <property type="entry name" value="HATPase_CheA-like"/>
    <property type="match status" value="1"/>
</dbReference>
<proteinExistence type="predicted"/>
<dbReference type="EC" id="2.7.13.3" evidence="2"/>
<evidence type="ECO:0000256" key="5">
    <source>
        <dbReference type="ARBA" id="ARBA00022553"/>
    </source>
</evidence>
<sequence length="700" mass="78296">MFELDQYIDIFLDESKEHLENLNTNLLELESNPSNIETINEIFRIAHTLKGMSATMGFEKTAKLTHKMENLLDDIRSGQAVINTKMVDLLFEVLDRVDNFIKSIEATGKEGSLPIDDLIEKLENVLAVEEESKAKEAESSQSKENEVYIANVIKSAKAQNLTSYKIKVMLDETCMLKSARAFLVFKTIEENGEIIYSNPPTEDIEDEKFDLEFELIVVTSIKVDELRNKILNISEVKDATVCEYSAEDITMEEMAEQPLAALPEALEVDMLEEAIEKTSIAKEAESSKKSMQQKEIEIEAKTDEAQEEGEQTSNRKGKVGKTVRVDINRLDNLMNLVSELIIVKTRLEDIEIGSKNQNANDAIEYLETITTNLHDAVMKVRMVPIERVFNRFPRMIRDLSKSLNKEVELIMSGEETEVDRTVIDEIGDPLIHLLRNSLDHGIEKPDIRAKLNKSEVGTLKLLAYPDGNNVVIEVADDGSGLDIEKIRQKALEKEIVTHEKLESMDEKEIASLVLMPGFSTADKISDISGRGVGLDVVKTKIESLGGIIEIETERNLGSKFIIRLPLTLAIIQALLIMVGDEKYAIPLNNIKEITNIEKDKIRSVEGRDIVLYRGKTLPLVDLGDVLEAGARERDKNDINVIVVKKGERDLGIIVDDLIGQQEIVIKSLGKYLKGINFVAGATILGNGSVALIIDTNSLFN</sequence>
<dbReference type="GO" id="GO:0005737">
    <property type="term" value="C:cytoplasm"/>
    <property type="evidence" value="ECO:0007669"/>
    <property type="project" value="InterPro"/>
</dbReference>
<dbReference type="PANTHER" id="PTHR43395">
    <property type="entry name" value="SENSOR HISTIDINE KINASE CHEA"/>
    <property type="match status" value="1"/>
</dbReference>
<feature type="coiled-coil region" evidence="12">
    <location>
        <begin position="281"/>
        <end position="311"/>
    </location>
</feature>
<dbReference type="PROSITE" id="PS50894">
    <property type="entry name" value="HPT"/>
    <property type="match status" value="1"/>
</dbReference>
<evidence type="ECO:0000256" key="12">
    <source>
        <dbReference type="SAM" id="Coils"/>
    </source>
</evidence>
<dbReference type="OrthoDB" id="9803176at2"/>
<dbReference type="InterPro" id="IPR036890">
    <property type="entry name" value="HATPase_C_sf"/>
</dbReference>
<dbReference type="InterPro" id="IPR051315">
    <property type="entry name" value="Bact_Chemotaxis_CheA"/>
</dbReference>
<keyword evidence="10" id="KW-0902">Two-component regulatory system</keyword>
<keyword evidence="5 11" id="KW-0597">Phosphoprotein</keyword>
<evidence type="ECO:0000256" key="7">
    <source>
        <dbReference type="ARBA" id="ARBA00022741"/>
    </source>
</evidence>
<comment type="catalytic activity">
    <reaction evidence="1">
        <text>ATP + protein L-histidine = ADP + protein N-phospho-L-histidine.</text>
        <dbReference type="EC" id="2.7.13.3"/>
    </reaction>
</comment>
<dbReference type="InterPro" id="IPR037052">
    <property type="entry name" value="CheA-like_P2_sf"/>
</dbReference>
<dbReference type="InterPro" id="IPR002545">
    <property type="entry name" value="CheW-lke_dom"/>
</dbReference>
<dbReference type="InterPro" id="IPR003594">
    <property type="entry name" value="HATPase_dom"/>
</dbReference>